<feature type="transmembrane region" description="Helical" evidence="6">
    <location>
        <begin position="447"/>
        <end position="470"/>
    </location>
</feature>
<feature type="transmembrane region" description="Helical" evidence="6">
    <location>
        <begin position="211"/>
        <end position="234"/>
    </location>
</feature>
<comment type="subcellular location">
    <subcellularLocation>
        <location evidence="1">Cell membrane</location>
        <topology evidence="1">Multi-pass membrane protein</topology>
    </subcellularLocation>
</comment>
<feature type="transmembrane region" description="Helical" evidence="6">
    <location>
        <begin position="260"/>
        <end position="278"/>
    </location>
</feature>
<evidence type="ECO:0000313" key="9">
    <source>
        <dbReference type="Proteomes" id="UP000617628"/>
    </source>
</evidence>
<keyword evidence="4 6" id="KW-1133">Transmembrane helix</keyword>
<sequence length="610" mass="65921">MKETPTWLRPKRWLAFFLTLLGVCSFLAIVPISQEGETVMGLQSVTVGDEDASFIDYLREGARQVQVRGHWTSLLPPLLAVMIAAFFRTMVGALVSAFVVGSFLAYGLNPLATAVLGVNDFLIKPALSQFSVMIIVFLVALVGMVHVMSRSGGLLGLVGLMERFAKGRRRAKVAIWLSGLIVFFDDYSNTVVVGTTMQRLSDRWKISREKLAYIVDSTTAPVAGIALLSTWVAYEVYLLGEVASAHNVGISGYGMLLEMIPLRFYCIGTLLFVLFTSLSGRDFGPMLKAERRAFHEGKVLDDSHSLIGLQKEPGEESGVTPRWYNAAIPVLLLVLGIVLGILTLGANRLAGAGIEVSMTSLAGLREVFGAAVYDPAGDGDAGAMPAMLAATFVAGIVAIVLPLAQGVMKVRDVLRAYSRSLSTLWMAIFILAMAWSMREICDSLGTAYYLIAMLGDSVPIWILPLLTFLVAAVMSFATGTSWGTMGILIPILMPLAVELGTLEPSHFIIFLLTAAAILDGSIFGDHCSPISDTTVLSSVSTGCDHIAHVNTQLYYALTTVAFSCFLGYLLVARGFPIWTFYLLYPIGVCSFLWLFGNKAKSLPVVEADID</sequence>
<dbReference type="RefSeq" id="WP_200353937.1">
    <property type="nucleotide sequence ID" value="NZ_JAENIL010000003.1"/>
</dbReference>
<keyword evidence="9" id="KW-1185">Reference proteome</keyword>
<feature type="transmembrane region" description="Helical" evidence="6">
    <location>
        <begin position="383"/>
        <end position="404"/>
    </location>
</feature>
<evidence type="ECO:0000256" key="1">
    <source>
        <dbReference type="ARBA" id="ARBA00004651"/>
    </source>
</evidence>
<feature type="transmembrane region" description="Helical" evidence="6">
    <location>
        <begin position="126"/>
        <end position="147"/>
    </location>
</feature>
<dbReference type="Proteomes" id="UP000617628">
    <property type="component" value="Unassembled WGS sequence"/>
</dbReference>
<dbReference type="EMBL" id="JAENIL010000003">
    <property type="protein sequence ID" value="MBK1875720.1"/>
    <property type="molecule type" value="Genomic_DNA"/>
</dbReference>
<reference evidence="8" key="1">
    <citation type="submission" date="2021-01" db="EMBL/GenBank/DDBJ databases">
        <title>Modified the classification status of verrucomicrobia.</title>
        <authorList>
            <person name="Feng X."/>
        </authorList>
    </citation>
    <scope>NUCLEOTIDE SEQUENCE</scope>
    <source>
        <strain evidence="8">KCTC 13126</strain>
    </source>
</reference>
<feature type="transmembrane region" description="Helical" evidence="6">
    <location>
        <begin position="323"/>
        <end position="346"/>
    </location>
</feature>
<feature type="transmembrane region" description="Helical" evidence="6">
    <location>
        <begin position="553"/>
        <end position="571"/>
    </location>
</feature>
<proteinExistence type="predicted"/>
<feature type="transmembrane region" description="Helical" evidence="6">
    <location>
        <begin position="482"/>
        <end position="501"/>
    </location>
</feature>
<accession>A0A934VPD9</accession>
<gene>
    <name evidence="8" type="ORF">JIN87_02510</name>
</gene>
<organism evidence="8 9">
    <name type="scientific">Pelagicoccus mobilis</name>
    <dbReference type="NCBI Taxonomy" id="415221"/>
    <lineage>
        <taxon>Bacteria</taxon>
        <taxon>Pseudomonadati</taxon>
        <taxon>Verrucomicrobiota</taxon>
        <taxon>Opitutia</taxon>
        <taxon>Puniceicoccales</taxon>
        <taxon>Pelagicoccaceae</taxon>
        <taxon>Pelagicoccus</taxon>
    </lineage>
</organism>
<evidence type="ECO:0000256" key="3">
    <source>
        <dbReference type="ARBA" id="ARBA00022692"/>
    </source>
</evidence>
<keyword evidence="3 6" id="KW-0812">Transmembrane</keyword>
<evidence type="ECO:0000313" key="8">
    <source>
        <dbReference type="EMBL" id="MBK1875720.1"/>
    </source>
</evidence>
<dbReference type="PANTHER" id="PTHR43478:SF1">
    <property type="entry name" value="NA+_H+ ANTIPORTER NHAC-LIKE C-TERMINAL DOMAIN-CONTAINING PROTEIN"/>
    <property type="match status" value="1"/>
</dbReference>
<feature type="transmembrane region" description="Helical" evidence="6">
    <location>
        <begin position="577"/>
        <end position="595"/>
    </location>
</feature>
<feature type="transmembrane region" description="Helical" evidence="6">
    <location>
        <begin position="78"/>
        <end position="106"/>
    </location>
</feature>
<evidence type="ECO:0000256" key="4">
    <source>
        <dbReference type="ARBA" id="ARBA00022989"/>
    </source>
</evidence>
<keyword evidence="5 6" id="KW-0472">Membrane</keyword>
<dbReference type="Pfam" id="PF03553">
    <property type="entry name" value="Na_H_antiporter"/>
    <property type="match status" value="1"/>
</dbReference>
<keyword evidence="2" id="KW-1003">Cell membrane</keyword>
<feature type="domain" description="Na+/H+ antiporter NhaC-like C-terminal" evidence="7">
    <location>
        <begin position="223"/>
        <end position="570"/>
    </location>
</feature>
<feature type="transmembrane region" description="Helical" evidence="6">
    <location>
        <begin position="12"/>
        <end position="32"/>
    </location>
</feature>
<dbReference type="InterPro" id="IPR018461">
    <property type="entry name" value="Na/H_Antiport_NhaC-like_C"/>
</dbReference>
<feature type="transmembrane region" description="Helical" evidence="6">
    <location>
        <begin position="416"/>
        <end position="435"/>
    </location>
</feature>
<dbReference type="AlphaFoldDB" id="A0A934VPD9"/>
<evidence type="ECO:0000259" key="7">
    <source>
        <dbReference type="Pfam" id="PF03553"/>
    </source>
</evidence>
<evidence type="ECO:0000256" key="6">
    <source>
        <dbReference type="SAM" id="Phobius"/>
    </source>
</evidence>
<evidence type="ECO:0000256" key="5">
    <source>
        <dbReference type="ARBA" id="ARBA00023136"/>
    </source>
</evidence>
<comment type="caution">
    <text evidence="8">The sequence shown here is derived from an EMBL/GenBank/DDBJ whole genome shotgun (WGS) entry which is preliminary data.</text>
</comment>
<dbReference type="GO" id="GO:0005886">
    <property type="term" value="C:plasma membrane"/>
    <property type="evidence" value="ECO:0007669"/>
    <property type="project" value="UniProtKB-SubCell"/>
</dbReference>
<name>A0A934VPD9_9BACT</name>
<evidence type="ECO:0000256" key="2">
    <source>
        <dbReference type="ARBA" id="ARBA00022475"/>
    </source>
</evidence>
<protein>
    <recommendedName>
        <fullName evidence="7">Na+/H+ antiporter NhaC-like C-terminal domain-containing protein</fullName>
    </recommendedName>
</protein>
<feature type="transmembrane region" description="Helical" evidence="6">
    <location>
        <begin position="507"/>
        <end position="524"/>
    </location>
</feature>
<dbReference type="PANTHER" id="PTHR43478">
    <property type="entry name" value="NA+/H+ ANTIPORTER-RELATED"/>
    <property type="match status" value="1"/>
</dbReference>